<keyword evidence="2" id="KW-0472">Membrane</keyword>
<evidence type="ECO:0000313" key="4">
    <source>
        <dbReference type="Proteomes" id="UP000460435"/>
    </source>
</evidence>
<evidence type="ECO:0000256" key="2">
    <source>
        <dbReference type="SAM" id="Phobius"/>
    </source>
</evidence>
<dbReference type="EMBL" id="WLZY01000010">
    <property type="protein sequence ID" value="NDL60241.1"/>
    <property type="molecule type" value="Genomic_DNA"/>
</dbReference>
<gene>
    <name evidence="3" type="ORF">F7O44_24510</name>
</gene>
<reference evidence="3 4" key="1">
    <citation type="submission" date="2019-11" db="EMBL/GenBank/DDBJ databases">
        <authorList>
            <person name="Li X.-J."/>
            <person name="Feng X.-M."/>
        </authorList>
    </citation>
    <scope>NUCLEOTIDE SEQUENCE [LARGE SCALE GENOMIC DNA]</scope>
    <source>
        <strain evidence="3 4">XMNu-373</strain>
    </source>
</reference>
<dbReference type="AlphaFoldDB" id="A0A7K3MA80"/>
<evidence type="ECO:0000313" key="3">
    <source>
        <dbReference type="EMBL" id="NDL60241.1"/>
    </source>
</evidence>
<protein>
    <submittedName>
        <fullName evidence="3">Uncharacterized protein</fullName>
    </submittedName>
</protein>
<keyword evidence="2" id="KW-0812">Transmembrane</keyword>
<keyword evidence="2" id="KW-1133">Transmembrane helix</keyword>
<proteinExistence type="predicted"/>
<feature type="region of interest" description="Disordered" evidence="1">
    <location>
        <begin position="21"/>
        <end position="51"/>
    </location>
</feature>
<name>A0A7K3MA80_9ACTN</name>
<dbReference type="Proteomes" id="UP000460435">
    <property type="component" value="Unassembled WGS sequence"/>
</dbReference>
<feature type="transmembrane region" description="Helical" evidence="2">
    <location>
        <begin position="61"/>
        <end position="79"/>
    </location>
</feature>
<organism evidence="3 4">
    <name type="scientific">Phytoactinopolyspora mesophila</name>
    <dbReference type="NCBI Taxonomy" id="2650750"/>
    <lineage>
        <taxon>Bacteria</taxon>
        <taxon>Bacillati</taxon>
        <taxon>Actinomycetota</taxon>
        <taxon>Actinomycetes</taxon>
        <taxon>Jiangellales</taxon>
        <taxon>Jiangellaceae</taxon>
        <taxon>Phytoactinopolyspora</taxon>
    </lineage>
</organism>
<dbReference type="RefSeq" id="WP_162452938.1">
    <property type="nucleotide sequence ID" value="NZ_WLZY01000010.1"/>
</dbReference>
<sequence length="80" mass="8778">MDDVVNGTVSSGSLISVRLRMANDMDDSDDGPARRGSRFGERRQSNEDQISDWLNGKGGGFMLLMLLGIGATLIWNSIFR</sequence>
<comment type="caution">
    <text evidence="3">The sequence shown here is derived from an EMBL/GenBank/DDBJ whole genome shotgun (WGS) entry which is preliminary data.</text>
</comment>
<keyword evidence="4" id="KW-1185">Reference proteome</keyword>
<accession>A0A7K3MA80</accession>
<evidence type="ECO:0000256" key="1">
    <source>
        <dbReference type="SAM" id="MobiDB-lite"/>
    </source>
</evidence>